<dbReference type="Pfam" id="PF13671">
    <property type="entry name" value="AAA_33"/>
    <property type="match status" value="1"/>
</dbReference>
<dbReference type="PANTHER" id="PTHR39206:SF1">
    <property type="entry name" value="SLL8004 PROTEIN"/>
    <property type="match status" value="1"/>
</dbReference>
<reference evidence="1 2" key="1">
    <citation type="submission" date="2023-07" db="EMBL/GenBank/DDBJ databases">
        <title>Functional and genomic diversity of the sorghum phyllosphere microbiome.</title>
        <authorList>
            <person name="Shade A."/>
        </authorList>
    </citation>
    <scope>NUCLEOTIDE SEQUENCE [LARGE SCALE GENOMIC DNA]</scope>
    <source>
        <strain evidence="1 2">SORGH_AS_1207</strain>
    </source>
</reference>
<keyword evidence="2" id="KW-1185">Reference proteome</keyword>
<dbReference type="PANTHER" id="PTHR39206">
    <property type="entry name" value="SLL8004 PROTEIN"/>
    <property type="match status" value="1"/>
</dbReference>
<dbReference type="Proteomes" id="UP001226691">
    <property type="component" value="Unassembled WGS sequence"/>
</dbReference>
<dbReference type="InterPro" id="IPR027417">
    <property type="entry name" value="P-loop_NTPase"/>
</dbReference>
<sequence length="188" mass="21261">MPVLHLIAGPNGSGKTTFVTRVIGSVTHLPFINADVIAAERWPDAQMEHAREASQAAAEQRAHAIARGDSFISETVFSHESKLQLVQEARAHGYHVHLHVMMLPLEVTVRRVQERVAFDRGHDVPEQKVRARYERLWTYVSAARDIADRADFLDNSRAAAPFRLVARYQNGIPVGRVEWPEWTPDVLR</sequence>
<dbReference type="EMBL" id="JAUTBF010000001">
    <property type="protein sequence ID" value="MDQ1123434.1"/>
    <property type="molecule type" value="Genomic_DNA"/>
</dbReference>
<proteinExistence type="predicted"/>
<gene>
    <name evidence="1" type="ORF">QE412_002007</name>
</gene>
<dbReference type="Gene3D" id="3.40.50.300">
    <property type="entry name" value="P-loop containing nucleotide triphosphate hydrolases"/>
    <property type="match status" value="1"/>
</dbReference>
<evidence type="ECO:0000313" key="2">
    <source>
        <dbReference type="Proteomes" id="UP001226691"/>
    </source>
</evidence>
<dbReference type="SUPFAM" id="SSF52540">
    <property type="entry name" value="P-loop containing nucleoside triphosphate hydrolases"/>
    <property type="match status" value="1"/>
</dbReference>
<protein>
    <submittedName>
        <fullName evidence="1">ABC-type ATPase</fullName>
    </submittedName>
</protein>
<organism evidence="1 2">
    <name type="scientific">Microbacterium trichothecenolyticum</name>
    <name type="common">Aureobacterium trichothecenolyticum</name>
    <dbReference type="NCBI Taxonomy" id="69370"/>
    <lineage>
        <taxon>Bacteria</taxon>
        <taxon>Bacillati</taxon>
        <taxon>Actinomycetota</taxon>
        <taxon>Actinomycetes</taxon>
        <taxon>Micrococcales</taxon>
        <taxon>Microbacteriaceae</taxon>
        <taxon>Microbacterium</taxon>
    </lineage>
</organism>
<evidence type="ECO:0000313" key="1">
    <source>
        <dbReference type="EMBL" id="MDQ1123434.1"/>
    </source>
</evidence>
<name>A0ABU0TUW3_MICTR</name>
<dbReference type="RefSeq" id="WP_307482985.1">
    <property type="nucleotide sequence ID" value="NZ_JAUTBF010000001.1"/>
</dbReference>
<comment type="caution">
    <text evidence="1">The sequence shown here is derived from an EMBL/GenBank/DDBJ whole genome shotgun (WGS) entry which is preliminary data.</text>
</comment>
<accession>A0ABU0TUW3</accession>